<comment type="caution">
    <text evidence="1">The sequence shown here is derived from an EMBL/GenBank/DDBJ whole genome shotgun (WGS) entry which is preliminary data.</text>
</comment>
<dbReference type="Proteomes" id="UP000757435">
    <property type="component" value="Unassembled WGS sequence"/>
</dbReference>
<reference evidence="1" key="2">
    <citation type="journal article" date="2022" name="Microbiol. Resour. Announc.">
        <title>Metagenome Sequencing to Explore Phylogenomics of Terrestrial Cyanobacteria.</title>
        <authorList>
            <person name="Ward R.D."/>
            <person name="Stajich J.E."/>
            <person name="Johansen J.R."/>
            <person name="Huntemann M."/>
            <person name="Clum A."/>
            <person name="Foster B."/>
            <person name="Foster B."/>
            <person name="Roux S."/>
            <person name="Palaniappan K."/>
            <person name="Varghese N."/>
            <person name="Mukherjee S."/>
            <person name="Reddy T.B.K."/>
            <person name="Daum C."/>
            <person name="Copeland A."/>
            <person name="Chen I.A."/>
            <person name="Ivanova N.N."/>
            <person name="Kyrpides N.C."/>
            <person name="Shapiro N."/>
            <person name="Eloe-Fadrosh E.A."/>
            <person name="Pietrasiak N."/>
        </authorList>
    </citation>
    <scope>NUCLEOTIDE SEQUENCE</scope>
    <source>
        <strain evidence="1">UHER 2000/2452</strain>
    </source>
</reference>
<evidence type="ECO:0000313" key="2">
    <source>
        <dbReference type="Proteomes" id="UP000757435"/>
    </source>
</evidence>
<evidence type="ECO:0000313" key="1">
    <source>
        <dbReference type="EMBL" id="MBW4659641.1"/>
    </source>
</evidence>
<gene>
    <name evidence="1" type="ORF">KME15_13275</name>
</gene>
<organism evidence="1 2">
    <name type="scientific">Drouetiella hepatica Uher 2000/2452</name>
    <dbReference type="NCBI Taxonomy" id="904376"/>
    <lineage>
        <taxon>Bacteria</taxon>
        <taxon>Bacillati</taxon>
        <taxon>Cyanobacteriota</taxon>
        <taxon>Cyanophyceae</taxon>
        <taxon>Oculatellales</taxon>
        <taxon>Oculatellaceae</taxon>
        <taxon>Drouetiella</taxon>
    </lineage>
</organism>
<reference evidence="1" key="1">
    <citation type="submission" date="2021-05" db="EMBL/GenBank/DDBJ databases">
        <authorList>
            <person name="Pietrasiak N."/>
            <person name="Ward R."/>
            <person name="Stajich J.E."/>
            <person name="Kurbessoian T."/>
        </authorList>
    </citation>
    <scope>NUCLEOTIDE SEQUENCE</scope>
    <source>
        <strain evidence="1">UHER 2000/2452</strain>
    </source>
</reference>
<evidence type="ECO:0008006" key="3">
    <source>
        <dbReference type="Google" id="ProtNLM"/>
    </source>
</evidence>
<sequence length="92" mass="10278">MSTKEQLLNELKHAPDATVEEILDFCLFLKQRQQAKAETSAASVPQTNGILDLLKQVEAIQAQVPPGEWDKLPHDGSINHDHYLYGAPKVEE</sequence>
<name>A0A951QD25_9CYAN</name>
<dbReference type="EMBL" id="JAHHHD010000013">
    <property type="protein sequence ID" value="MBW4659641.1"/>
    <property type="molecule type" value="Genomic_DNA"/>
</dbReference>
<accession>A0A951QD25</accession>
<dbReference type="AlphaFoldDB" id="A0A951QD25"/>
<protein>
    <recommendedName>
        <fullName evidence="3">DUF2281 domain-containing protein</fullName>
    </recommendedName>
</protein>
<proteinExistence type="predicted"/>